<evidence type="ECO:0000313" key="12">
    <source>
        <dbReference type="EMBL" id="GAA2058576.1"/>
    </source>
</evidence>
<keyword evidence="13" id="KW-1185">Reference proteome</keyword>
<evidence type="ECO:0000256" key="1">
    <source>
        <dbReference type="ARBA" id="ARBA00001049"/>
    </source>
</evidence>
<dbReference type="PANTHER" id="PTHR43199:SF1">
    <property type="entry name" value="GLUTATHIONE HYDROLASE PROENZYME"/>
    <property type="match status" value="1"/>
</dbReference>
<evidence type="ECO:0000256" key="11">
    <source>
        <dbReference type="SAM" id="SignalP"/>
    </source>
</evidence>
<comment type="catalytic activity">
    <reaction evidence="8 9">
        <text>an N-terminal (5-L-glutamyl)-[peptide] + an alpha-amino acid = 5-L-glutamyl amino acid + an N-terminal L-alpha-aminoacyl-[peptide]</text>
        <dbReference type="Rhea" id="RHEA:23904"/>
        <dbReference type="Rhea" id="RHEA-COMP:9780"/>
        <dbReference type="Rhea" id="RHEA-COMP:9795"/>
        <dbReference type="ChEBI" id="CHEBI:77644"/>
        <dbReference type="ChEBI" id="CHEBI:78597"/>
        <dbReference type="ChEBI" id="CHEBI:78599"/>
        <dbReference type="ChEBI" id="CHEBI:78608"/>
        <dbReference type="EC" id="2.3.2.2"/>
    </reaction>
</comment>
<dbReference type="InterPro" id="IPR000101">
    <property type="entry name" value="GGT_peptidase"/>
</dbReference>
<keyword evidence="9" id="KW-0317">Glutathione biosynthesis</keyword>
<evidence type="ECO:0000256" key="4">
    <source>
        <dbReference type="ARBA" id="ARBA00022679"/>
    </source>
</evidence>
<protein>
    <recommendedName>
        <fullName evidence="9">Glutathione hydrolase proenzyme</fullName>
        <ecNumber evidence="9">2.3.2.2</ecNumber>
        <ecNumber evidence="9">3.4.19.13</ecNumber>
    </recommendedName>
    <component>
        <recommendedName>
            <fullName evidence="9">Glutathione hydrolase large chain</fullName>
        </recommendedName>
    </component>
    <component>
        <recommendedName>
            <fullName evidence="9">Glutathione hydrolase small chain</fullName>
        </recommendedName>
    </component>
</protein>
<dbReference type="SUPFAM" id="SSF56235">
    <property type="entry name" value="N-terminal nucleophile aminohydrolases (Ntn hydrolases)"/>
    <property type="match status" value="1"/>
</dbReference>
<dbReference type="InterPro" id="IPR006311">
    <property type="entry name" value="TAT_signal"/>
</dbReference>
<reference evidence="12 13" key="1">
    <citation type="journal article" date="2019" name="Int. J. Syst. Evol. Microbiol.">
        <title>The Global Catalogue of Microorganisms (GCM) 10K type strain sequencing project: providing services to taxonomists for standard genome sequencing and annotation.</title>
        <authorList>
            <consortium name="The Broad Institute Genomics Platform"/>
            <consortium name="The Broad Institute Genome Sequencing Center for Infectious Disease"/>
            <person name="Wu L."/>
            <person name="Ma J."/>
        </authorList>
    </citation>
    <scope>NUCLEOTIDE SEQUENCE [LARGE SCALE GENOMIC DNA]</scope>
    <source>
        <strain evidence="12 13">JCM 16014</strain>
    </source>
</reference>
<dbReference type="PANTHER" id="PTHR43199">
    <property type="entry name" value="GLUTATHIONE HYDROLASE"/>
    <property type="match status" value="1"/>
</dbReference>
<evidence type="ECO:0000256" key="3">
    <source>
        <dbReference type="ARBA" id="ARBA00009381"/>
    </source>
</evidence>
<dbReference type="RefSeq" id="WP_344670997.1">
    <property type="nucleotide sequence ID" value="NZ_BAAAQN010000071.1"/>
</dbReference>
<dbReference type="NCBIfam" id="TIGR00066">
    <property type="entry name" value="g_glut_trans"/>
    <property type="match status" value="1"/>
</dbReference>
<feature type="signal peptide" evidence="11">
    <location>
        <begin position="1"/>
        <end position="30"/>
    </location>
</feature>
<comment type="PTM">
    <text evidence="9">Cleaved by autocatalysis into a large and a small subunit.</text>
</comment>
<evidence type="ECO:0000256" key="5">
    <source>
        <dbReference type="ARBA" id="ARBA00022801"/>
    </source>
</evidence>
<dbReference type="InterPro" id="IPR043137">
    <property type="entry name" value="GGT_ssub_C"/>
</dbReference>
<evidence type="ECO:0000256" key="7">
    <source>
        <dbReference type="ARBA" id="ARBA00023315"/>
    </source>
</evidence>
<dbReference type="InterPro" id="IPR051792">
    <property type="entry name" value="GGT_bact"/>
</dbReference>
<feature type="region of interest" description="Disordered" evidence="10">
    <location>
        <begin position="468"/>
        <end position="494"/>
    </location>
</feature>
<comment type="similarity">
    <text evidence="3 9">Belongs to the gamma-glutamyltransferase family.</text>
</comment>
<dbReference type="EC" id="2.3.2.2" evidence="9"/>
<accession>A0ABN2VBP6</accession>
<feature type="chain" id="PRO_5046062475" description="Glutathione hydrolase proenzyme" evidence="11">
    <location>
        <begin position="31"/>
        <end position="619"/>
    </location>
</feature>
<keyword evidence="4 9" id="KW-0808">Transferase</keyword>
<dbReference type="Gene3D" id="1.10.246.130">
    <property type="match status" value="1"/>
</dbReference>
<keyword evidence="5 9" id="KW-0378">Hydrolase</keyword>
<sequence length="619" mass="63526">MHTPTRRPFRTGAALVATAALTVSLTAARAAPDGRHHPGEPPRSPVATGFGGAVASVSPYATQAGLDVLEHGGNAVDAAVATAAALGVVEPYSAGIGGGGFFVYYDARTHKVSTIDGRETGPAAMTTNFFIDPATGQPLAFADAVNSGLSVGVPGTLMTWATALDKWGTIPLRKALQGGTDIAENGFVVDPTFNSFTAMNQARFSQIAPTAKLFLPNGAPPAVGSVFRNPDLADTYKLIAKDGPGVFYHGVLGQEVANTAQHPPTVANPTMYFRPGVLTASDIAHYTAPVQAPTHVNYQGLDVYSIAPPSSGGTTVGEALNILSNFDVSPSDQVQALHLYDEAARVAFADRNRWVGDAAFNNVPVRGLTSAAYGKDRSCLISATSTLTSPVAPGDPSAPHGGTTCPAGAPGGTEVAGTEGLSTTHLVTADKWGDVVSYTLTIEQTGGSAITVPGRGFLLNNEMTDFDFTPVHPGAPDPNLPDSGKRPRSSMSPTIVLKDGRPFLAVGSPGGASIITTVLQILVNRVDLGMSLPAAIAAPRASQRDRSVTDAEPAFLNLPQIPALQALGENFVLVAPSGTPTPEIGAATGLEFLPNGEVQAAAEPARRGGGSAMVVHPAR</sequence>
<dbReference type="EC" id="3.4.19.13" evidence="9"/>
<dbReference type="InterPro" id="IPR043138">
    <property type="entry name" value="GGT_lsub"/>
</dbReference>
<keyword evidence="7 9" id="KW-0012">Acyltransferase</keyword>
<comment type="pathway">
    <text evidence="9">Sulfur metabolism; glutathione metabolism.</text>
</comment>
<evidence type="ECO:0000313" key="13">
    <source>
        <dbReference type="Proteomes" id="UP001500751"/>
    </source>
</evidence>
<dbReference type="EMBL" id="BAAAQN010000071">
    <property type="protein sequence ID" value="GAA2058576.1"/>
    <property type="molecule type" value="Genomic_DNA"/>
</dbReference>
<feature type="region of interest" description="Disordered" evidence="10">
    <location>
        <begin position="390"/>
        <end position="418"/>
    </location>
</feature>
<keyword evidence="6 9" id="KW-0865">Zymogen</keyword>
<dbReference type="Pfam" id="PF01019">
    <property type="entry name" value="G_glu_transpept"/>
    <property type="match status" value="1"/>
</dbReference>
<dbReference type="Gene3D" id="3.60.20.40">
    <property type="match status" value="1"/>
</dbReference>
<dbReference type="InterPro" id="IPR029055">
    <property type="entry name" value="Ntn_hydrolases_N"/>
</dbReference>
<comment type="subunit">
    <text evidence="9">This enzyme consists of two polypeptide chains, which are synthesized in precursor form from a single polypeptide.</text>
</comment>
<feature type="compositionally biased region" description="Low complexity" evidence="10">
    <location>
        <begin position="398"/>
        <end position="408"/>
    </location>
</feature>
<name>A0ABN2VBP6_9ACTN</name>
<dbReference type="PROSITE" id="PS51318">
    <property type="entry name" value="TAT"/>
    <property type="match status" value="1"/>
</dbReference>
<evidence type="ECO:0000256" key="2">
    <source>
        <dbReference type="ARBA" id="ARBA00001089"/>
    </source>
</evidence>
<dbReference type="PRINTS" id="PR01210">
    <property type="entry name" value="GGTRANSPTASE"/>
</dbReference>
<comment type="catalytic activity">
    <reaction evidence="1 9">
        <text>an S-substituted glutathione + H2O = an S-substituted L-cysteinylglycine + L-glutamate</text>
        <dbReference type="Rhea" id="RHEA:59468"/>
        <dbReference type="ChEBI" id="CHEBI:15377"/>
        <dbReference type="ChEBI" id="CHEBI:29985"/>
        <dbReference type="ChEBI" id="CHEBI:90779"/>
        <dbReference type="ChEBI" id="CHEBI:143103"/>
        <dbReference type="EC" id="3.4.19.13"/>
    </reaction>
</comment>
<evidence type="ECO:0000256" key="10">
    <source>
        <dbReference type="SAM" id="MobiDB-lite"/>
    </source>
</evidence>
<evidence type="ECO:0000256" key="9">
    <source>
        <dbReference type="RuleBase" id="RU368036"/>
    </source>
</evidence>
<evidence type="ECO:0000256" key="8">
    <source>
        <dbReference type="ARBA" id="ARBA00047417"/>
    </source>
</evidence>
<feature type="region of interest" description="Disordered" evidence="10">
    <location>
        <begin position="30"/>
        <end position="49"/>
    </location>
</feature>
<comment type="caution">
    <text evidence="12">The sequence shown here is derived from an EMBL/GenBank/DDBJ whole genome shotgun (WGS) entry which is preliminary data.</text>
</comment>
<organism evidence="12 13">
    <name type="scientific">Catenulispora yoronensis</name>
    <dbReference type="NCBI Taxonomy" id="450799"/>
    <lineage>
        <taxon>Bacteria</taxon>
        <taxon>Bacillati</taxon>
        <taxon>Actinomycetota</taxon>
        <taxon>Actinomycetes</taxon>
        <taxon>Catenulisporales</taxon>
        <taxon>Catenulisporaceae</taxon>
        <taxon>Catenulispora</taxon>
    </lineage>
</organism>
<evidence type="ECO:0000256" key="6">
    <source>
        <dbReference type="ARBA" id="ARBA00023145"/>
    </source>
</evidence>
<gene>
    <name evidence="12" type="primary">ggt</name>
    <name evidence="12" type="ORF">GCM10009839_80570</name>
</gene>
<proteinExistence type="inferred from homology"/>
<comment type="catalytic activity">
    <reaction evidence="2 9">
        <text>glutathione + H2O = L-cysteinylglycine + L-glutamate</text>
        <dbReference type="Rhea" id="RHEA:28807"/>
        <dbReference type="ChEBI" id="CHEBI:15377"/>
        <dbReference type="ChEBI" id="CHEBI:29985"/>
        <dbReference type="ChEBI" id="CHEBI:57925"/>
        <dbReference type="ChEBI" id="CHEBI:61694"/>
        <dbReference type="EC" id="3.4.19.13"/>
    </reaction>
</comment>
<keyword evidence="11" id="KW-0732">Signal</keyword>
<dbReference type="Proteomes" id="UP001500751">
    <property type="component" value="Unassembled WGS sequence"/>
</dbReference>